<reference evidence="4 5" key="1">
    <citation type="journal article" date="2010" name="DNA Res.">
        <title>Bacterial lifestyle in a deep-sea hydrothermal vent chimney revealed by the genome sequence of the thermophilic bacterium Deferribacter desulfuricans SSM1.</title>
        <authorList>
            <person name="Takaki Y."/>
            <person name="Shimamura S."/>
            <person name="Nakagawa S."/>
            <person name="Fukuhara Y."/>
            <person name="Horikawa H."/>
            <person name="Ankai A."/>
            <person name="Harada T."/>
            <person name="Hosoyama A."/>
            <person name="Oguchi A."/>
            <person name="Fukui S."/>
            <person name="Fujita N."/>
            <person name="Takami H."/>
            <person name="Takai K."/>
        </authorList>
    </citation>
    <scope>NUCLEOTIDE SEQUENCE [LARGE SCALE GENOMIC DNA]</scope>
    <source>
        <strain evidence="5">DSM 14783 / JCM 11476 / NBRC 101012 / SSM1</strain>
    </source>
</reference>
<dbReference type="EC" id="3.1.4.-" evidence="2"/>
<dbReference type="NCBIfam" id="TIGR00040">
    <property type="entry name" value="yfcE"/>
    <property type="match status" value="1"/>
</dbReference>
<dbReference type="GO" id="GO:0046872">
    <property type="term" value="F:metal ion binding"/>
    <property type="evidence" value="ECO:0007669"/>
    <property type="project" value="UniProtKB-KW"/>
</dbReference>
<evidence type="ECO:0000259" key="3">
    <source>
        <dbReference type="Pfam" id="PF12850"/>
    </source>
</evidence>
<dbReference type="RefSeq" id="WP_013007873.1">
    <property type="nucleotide sequence ID" value="NC_013939.1"/>
</dbReference>
<evidence type="ECO:0000256" key="2">
    <source>
        <dbReference type="RuleBase" id="RU362039"/>
    </source>
</evidence>
<keyword evidence="2" id="KW-0479">Metal-binding</keyword>
<dbReference type="eggNOG" id="COG0622">
    <property type="taxonomic scope" value="Bacteria"/>
</dbReference>
<protein>
    <recommendedName>
        <fullName evidence="2">Phosphoesterase</fullName>
        <ecNumber evidence="2">3.1.4.-</ecNumber>
    </recommendedName>
</protein>
<dbReference type="AlphaFoldDB" id="D3PDF3"/>
<dbReference type="PANTHER" id="PTHR43165:SF1">
    <property type="entry name" value="PHOSPHODIESTERASE MJ0936"/>
    <property type="match status" value="1"/>
</dbReference>
<proteinExistence type="inferred from homology"/>
<comment type="cofactor">
    <cofactor evidence="2">
        <name>a divalent metal cation</name>
        <dbReference type="ChEBI" id="CHEBI:60240"/>
    </cofactor>
</comment>
<keyword evidence="5" id="KW-1185">Reference proteome</keyword>
<dbReference type="SUPFAM" id="SSF56300">
    <property type="entry name" value="Metallo-dependent phosphatases"/>
    <property type="match status" value="1"/>
</dbReference>
<dbReference type="Gene3D" id="3.60.21.10">
    <property type="match status" value="1"/>
</dbReference>
<dbReference type="GO" id="GO:0016787">
    <property type="term" value="F:hydrolase activity"/>
    <property type="evidence" value="ECO:0007669"/>
    <property type="project" value="UniProtKB-UniRule"/>
</dbReference>
<dbReference type="KEGG" id="ddf:DEFDS_1157"/>
<evidence type="ECO:0000256" key="1">
    <source>
        <dbReference type="ARBA" id="ARBA00008950"/>
    </source>
</evidence>
<dbReference type="InterPro" id="IPR029052">
    <property type="entry name" value="Metallo-depent_PP-like"/>
</dbReference>
<dbReference type="Pfam" id="PF12850">
    <property type="entry name" value="Metallophos_2"/>
    <property type="match status" value="1"/>
</dbReference>
<name>D3PDF3_DEFDS</name>
<feature type="domain" description="Calcineurin-like phosphoesterase" evidence="3">
    <location>
        <begin position="3"/>
        <end position="150"/>
    </location>
</feature>
<evidence type="ECO:0000313" key="5">
    <source>
        <dbReference type="Proteomes" id="UP000001520"/>
    </source>
</evidence>
<sequence length="161" mass="18513">MPKIAIISDSHDNLLNLEKCVKYLNDIKVDFLFHCGDIVSPFSLKILNELNCDYRAVFGNNDGEWLLLNQVSKGKIFKPPYYFELFNKKFILFHEGDIANYIDDSIDYVFYGHTHKTYFEKKGSQLIVNPGSLAGYLTDKPTFATLDLESNMLEIINVDTI</sequence>
<comment type="similarity">
    <text evidence="1 2">Belongs to the metallophosphoesterase superfamily. YfcE family.</text>
</comment>
<evidence type="ECO:0000313" key="4">
    <source>
        <dbReference type="EMBL" id="BAI80626.1"/>
    </source>
</evidence>
<dbReference type="InterPro" id="IPR041802">
    <property type="entry name" value="MPP_YfcE"/>
</dbReference>
<accession>D3PDF3</accession>
<dbReference type="InterPro" id="IPR024654">
    <property type="entry name" value="Calcineurin-like_PHP_lpxH"/>
</dbReference>
<gene>
    <name evidence="4" type="ordered locus">DEFDS_1157</name>
</gene>
<dbReference type="EMBL" id="AP011529">
    <property type="protein sequence ID" value="BAI80626.1"/>
    <property type="molecule type" value="Genomic_DNA"/>
</dbReference>
<dbReference type="Proteomes" id="UP000001520">
    <property type="component" value="Chromosome"/>
</dbReference>
<organism evidence="4 5">
    <name type="scientific">Deferribacter desulfuricans (strain DSM 14783 / JCM 11476 / NBRC 101012 / SSM1)</name>
    <dbReference type="NCBI Taxonomy" id="639282"/>
    <lineage>
        <taxon>Bacteria</taxon>
        <taxon>Pseudomonadati</taxon>
        <taxon>Deferribacterota</taxon>
        <taxon>Deferribacteres</taxon>
        <taxon>Deferribacterales</taxon>
        <taxon>Deferribacteraceae</taxon>
        <taxon>Deferribacter</taxon>
    </lineage>
</organism>
<dbReference type="CDD" id="cd00841">
    <property type="entry name" value="MPP_YfcE"/>
    <property type="match status" value="1"/>
</dbReference>
<dbReference type="InterPro" id="IPR053193">
    <property type="entry name" value="MetalloPDE_YfcE-like"/>
</dbReference>
<dbReference type="PANTHER" id="PTHR43165">
    <property type="entry name" value="METALLOPHOSPHOESTERASE"/>
    <property type="match status" value="1"/>
</dbReference>
<dbReference type="HOGENOM" id="CLU_063749_4_0_0"/>
<dbReference type="STRING" id="639282.DEFDS_1157"/>
<dbReference type="InterPro" id="IPR000979">
    <property type="entry name" value="Phosphodiesterase_MJ0936/Vps29"/>
</dbReference>